<keyword evidence="2" id="KW-1185">Reference proteome</keyword>
<accession>A0AAV1AUX2</accession>
<sequence>MIRAMLRDVFGDDRGQVTKEYKDFSFKLAMHFTSKGGKKGCIFSPKHLNNGAWSMKILSESTRMPKYDLNTLKSLDAEVPLDLNLLLNLNAQLQMHNLMLGLDAQHQLCNLNAQHQPHNMMLILDAQHQPRNLMLSLSAQLQLFNPEVQHELRNLKLNLDTQVQL</sequence>
<dbReference type="Proteomes" id="UP001157006">
    <property type="component" value="Chromosome 5"/>
</dbReference>
<dbReference type="AlphaFoldDB" id="A0AAV1AUX2"/>
<name>A0AAV1AUX2_VICFA</name>
<evidence type="ECO:0000313" key="1">
    <source>
        <dbReference type="EMBL" id="CAI8614017.1"/>
    </source>
</evidence>
<dbReference type="EMBL" id="OX451740">
    <property type="protein sequence ID" value="CAI8614017.1"/>
    <property type="molecule type" value="Genomic_DNA"/>
</dbReference>
<proteinExistence type="predicted"/>
<evidence type="ECO:0000313" key="2">
    <source>
        <dbReference type="Proteomes" id="UP001157006"/>
    </source>
</evidence>
<protein>
    <submittedName>
        <fullName evidence="1">Uncharacterized protein</fullName>
    </submittedName>
</protein>
<organism evidence="1 2">
    <name type="scientific">Vicia faba</name>
    <name type="common">Broad bean</name>
    <name type="synonym">Faba vulgaris</name>
    <dbReference type="NCBI Taxonomy" id="3906"/>
    <lineage>
        <taxon>Eukaryota</taxon>
        <taxon>Viridiplantae</taxon>
        <taxon>Streptophyta</taxon>
        <taxon>Embryophyta</taxon>
        <taxon>Tracheophyta</taxon>
        <taxon>Spermatophyta</taxon>
        <taxon>Magnoliopsida</taxon>
        <taxon>eudicotyledons</taxon>
        <taxon>Gunneridae</taxon>
        <taxon>Pentapetalae</taxon>
        <taxon>rosids</taxon>
        <taxon>fabids</taxon>
        <taxon>Fabales</taxon>
        <taxon>Fabaceae</taxon>
        <taxon>Papilionoideae</taxon>
        <taxon>50 kb inversion clade</taxon>
        <taxon>NPAAA clade</taxon>
        <taxon>Hologalegina</taxon>
        <taxon>IRL clade</taxon>
        <taxon>Fabeae</taxon>
        <taxon>Vicia</taxon>
    </lineage>
</organism>
<gene>
    <name evidence="1" type="ORF">VFH_V109400</name>
</gene>
<reference evidence="1 2" key="1">
    <citation type="submission" date="2023-01" db="EMBL/GenBank/DDBJ databases">
        <authorList>
            <person name="Kreplak J."/>
        </authorList>
    </citation>
    <scope>NUCLEOTIDE SEQUENCE [LARGE SCALE GENOMIC DNA]</scope>
</reference>